<dbReference type="EMBL" id="CAADFR010000039">
    <property type="protein sequence ID" value="VFK39452.1"/>
    <property type="molecule type" value="Genomic_DNA"/>
</dbReference>
<evidence type="ECO:0000313" key="2">
    <source>
        <dbReference type="EMBL" id="VFK43677.1"/>
    </source>
</evidence>
<organism evidence="3">
    <name type="scientific">Candidatus Kentrum sp. SD</name>
    <dbReference type="NCBI Taxonomy" id="2126332"/>
    <lineage>
        <taxon>Bacteria</taxon>
        <taxon>Pseudomonadati</taxon>
        <taxon>Pseudomonadota</taxon>
        <taxon>Gammaproteobacteria</taxon>
        <taxon>Candidatus Kentrum</taxon>
    </lineage>
</organism>
<dbReference type="AlphaFoldDB" id="A0A451BLW1"/>
<reference evidence="3" key="1">
    <citation type="submission" date="2019-02" db="EMBL/GenBank/DDBJ databases">
        <authorList>
            <person name="Gruber-Vodicka R. H."/>
            <person name="Seah K. B. B."/>
        </authorList>
    </citation>
    <scope>NUCLEOTIDE SEQUENCE</scope>
    <source>
        <strain evidence="3">BECK_S127</strain>
        <strain evidence="2">BECK_S1320</strain>
        <strain evidence="1">BECK_S1321</strain>
    </source>
</reference>
<proteinExistence type="predicted"/>
<protein>
    <submittedName>
        <fullName evidence="3">Uncharacterized protein</fullName>
    </submittedName>
</protein>
<sequence length="184" mass="20626">MFFRYMKRIHCASQVTLDNFWKHSECARDSFLHENPFLDWGGSQNVIYHIIAMAGMSDTDTKSIEIGSIDASHDIAQAIVSAMPSSLLETRDPRRQIDLIVDDQYSFRRIAIIMENSRYGQAAFIHEGSRLEKAAGSSVNRDFALIPKEFCAASKSPLEMGCESIHEPKTGIVACHGITRSRVS</sequence>
<evidence type="ECO:0000313" key="1">
    <source>
        <dbReference type="EMBL" id="VFK39452.1"/>
    </source>
</evidence>
<evidence type="ECO:0000313" key="3">
    <source>
        <dbReference type="EMBL" id="VFK79253.1"/>
    </source>
</evidence>
<name>A0A451BLW1_9GAMM</name>
<accession>A0A451BLW1</accession>
<dbReference type="EMBL" id="CAADFU010000028">
    <property type="protein sequence ID" value="VFK43677.1"/>
    <property type="molecule type" value="Genomic_DNA"/>
</dbReference>
<dbReference type="EMBL" id="CAADHB010000042">
    <property type="protein sequence ID" value="VFK79253.1"/>
    <property type="molecule type" value="Genomic_DNA"/>
</dbReference>
<gene>
    <name evidence="3" type="ORF">BECKSD772D_GA0070982_10426</name>
    <name evidence="2" type="ORF">BECKSD772E_GA0070983_10286</name>
    <name evidence="1" type="ORF">BECKSD772F_GA0070984_10392</name>
</gene>